<evidence type="ECO:0008006" key="5">
    <source>
        <dbReference type="Google" id="ProtNLM"/>
    </source>
</evidence>
<evidence type="ECO:0000313" key="3">
    <source>
        <dbReference type="EMBL" id="APZ91619.1"/>
    </source>
</evidence>
<dbReference type="RefSeq" id="WP_077023350.1">
    <property type="nucleotide sequence ID" value="NZ_CP017641.1"/>
</dbReference>
<sequence length="444" mass="47827" precursor="true">MAIRHIFLLFAVLTATALVTGCGKSNSTVSSATSEEESLLGDILGDIDLTETGPPVDDTLAELADPAEPLASLTIPHDDAPTQKLELRLAEGDRFPLVKTVEQTLVQKSDQFPATAETTLTLYMDLSVDEVRPDAVLLTVKYTQVQYGHDLNGQQLHFDSKTHQGGLPLELLPYAGMVNNGFSFWLGRDNKVREVVGYQNFLQQCVANAPPAAQQRLVTEMASRIGEGDGVAGFIDDSIGLLPYDSNANPGNATQVAEGDEWIRERRVDQPVPLRITSTCRLVSLNDATAEINIAGKIDIEPTVTPARMTTPQVTITGGRSTGTCTVDRVTGLPRKVTRREYLNLTVTMPSGKSVQQDKQIQTTIETFPNQRRPVVDAGTLRAVTPPTFSTTISPRHRPTGPQGAASRAIQTVSGVPGRGRATTIPTEAPPRVLHSTATAAYPD</sequence>
<feature type="region of interest" description="Disordered" evidence="1">
    <location>
        <begin position="386"/>
        <end position="444"/>
    </location>
</feature>
<protein>
    <recommendedName>
        <fullName evidence="5">Lipoprotein</fullName>
    </recommendedName>
</protein>
<feature type="signal peptide" evidence="2">
    <location>
        <begin position="1"/>
        <end position="17"/>
    </location>
</feature>
<reference evidence="3 4" key="1">
    <citation type="journal article" date="2016" name="Front. Microbiol.">
        <title>Fuerstia marisgermanicae gen. nov., sp. nov., an Unusual Member of the Phylum Planctomycetes from the German Wadden Sea.</title>
        <authorList>
            <person name="Kohn T."/>
            <person name="Heuer A."/>
            <person name="Jogler M."/>
            <person name="Vollmers J."/>
            <person name="Boedeker C."/>
            <person name="Bunk B."/>
            <person name="Rast P."/>
            <person name="Borchert D."/>
            <person name="Glockner I."/>
            <person name="Freese H.M."/>
            <person name="Klenk H.P."/>
            <person name="Overmann J."/>
            <person name="Kaster A.K."/>
            <person name="Rohde M."/>
            <person name="Wiegand S."/>
            <person name="Jogler C."/>
        </authorList>
    </citation>
    <scope>NUCLEOTIDE SEQUENCE [LARGE SCALE GENOMIC DNA]</scope>
    <source>
        <strain evidence="3 4">NH11</strain>
    </source>
</reference>
<dbReference type="InterPro" id="IPR046230">
    <property type="entry name" value="DUF6263"/>
</dbReference>
<proteinExistence type="predicted"/>
<dbReference type="KEGG" id="fmr:Fuma_01208"/>
<keyword evidence="2" id="KW-0732">Signal</keyword>
<name>A0A1P8WC21_9PLAN</name>
<feature type="chain" id="PRO_5012139716" description="Lipoprotein" evidence="2">
    <location>
        <begin position="18"/>
        <end position="444"/>
    </location>
</feature>
<evidence type="ECO:0000313" key="4">
    <source>
        <dbReference type="Proteomes" id="UP000187735"/>
    </source>
</evidence>
<dbReference type="AlphaFoldDB" id="A0A1P8WC21"/>
<dbReference type="Proteomes" id="UP000187735">
    <property type="component" value="Chromosome"/>
</dbReference>
<dbReference type="OrthoDB" id="212616at2"/>
<keyword evidence="4" id="KW-1185">Reference proteome</keyword>
<evidence type="ECO:0000256" key="1">
    <source>
        <dbReference type="SAM" id="MobiDB-lite"/>
    </source>
</evidence>
<gene>
    <name evidence="3" type="ORF">Fuma_01208</name>
</gene>
<dbReference type="PROSITE" id="PS51257">
    <property type="entry name" value="PROKAR_LIPOPROTEIN"/>
    <property type="match status" value="1"/>
</dbReference>
<accession>A0A1P8WC21</accession>
<dbReference type="Pfam" id="PF19777">
    <property type="entry name" value="DUF6263"/>
    <property type="match status" value="1"/>
</dbReference>
<evidence type="ECO:0000256" key="2">
    <source>
        <dbReference type="SAM" id="SignalP"/>
    </source>
</evidence>
<organism evidence="3 4">
    <name type="scientific">Fuerstiella marisgermanici</name>
    <dbReference type="NCBI Taxonomy" id="1891926"/>
    <lineage>
        <taxon>Bacteria</taxon>
        <taxon>Pseudomonadati</taxon>
        <taxon>Planctomycetota</taxon>
        <taxon>Planctomycetia</taxon>
        <taxon>Planctomycetales</taxon>
        <taxon>Planctomycetaceae</taxon>
        <taxon>Fuerstiella</taxon>
    </lineage>
</organism>
<dbReference type="EMBL" id="CP017641">
    <property type="protein sequence ID" value="APZ91619.1"/>
    <property type="molecule type" value="Genomic_DNA"/>
</dbReference>